<dbReference type="AlphaFoldDB" id="A0AAW1VJT9"/>
<name>A0AAW1VJT9_RUBAR</name>
<feature type="region of interest" description="Disordered" evidence="1">
    <location>
        <begin position="128"/>
        <end position="150"/>
    </location>
</feature>
<evidence type="ECO:0000313" key="2">
    <source>
        <dbReference type="EMBL" id="KAK9901048.1"/>
    </source>
</evidence>
<gene>
    <name evidence="2" type="ORF">M0R45_002286</name>
</gene>
<reference evidence="2 3" key="1">
    <citation type="journal article" date="2023" name="G3 (Bethesda)">
        <title>A chromosome-length genome assembly and annotation of blackberry (Rubus argutus, cv. 'Hillquist').</title>
        <authorList>
            <person name="Bruna T."/>
            <person name="Aryal R."/>
            <person name="Dudchenko O."/>
            <person name="Sargent D.J."/>
            <person name="Mead D."/>
            <person name="Buti M."/>
            <person name="Cavallini A."/>
            <person name="Hytonen T."/>
            <person name="Andres J."/>
            <person name="Pham M."/>
            <person name="Weisz D."/>
            <person name="Mascagni F."/>
            <person name="Usai G."/>
            <person name="Natali L."/>
            <person name="Bassil N."/>
            <person name="Fernandez G.E."/>
            <person name="Lomsadze A."/>
            <person name="Armour M."/>
            <person name="Olukolu B."/>
            <person name="Poorten T."/>
            <person name="Britton C."/>
            <person name="Davik J."/>
            <person name="Ashrafi H."/>
            <person name="Aiden E.L."/>
            <person name="Borodovsky M."/>
            <person name="Worthington M."/>
        </authorList>
    </citation>
    <scope>NUCLEOTIDE SEQUENCE [LARGE SCALE GENOMIC DNA]</scope>
    <source>
        <strain evidence="2">PI 553951</strain>
    </source>
</reference>
<dbReference type="EMBL" id="JBEDUW010000338">
    <property type="protein sequence ID" value="KAK9901048.1"/>
    <property type="molecule type" value="Genomic_DNA"/>
</dbReference>
<dbReference type="Proteomes" id="UP001457282">
    <property type="component" value="Unassembled WGS sequence"/>
</dbReference>
<accession>A0AAW1VJT9</accession>
<evidence type="ECO:0000256" key="1">
    <source>
        <dbReference type="SAM" id="MobiDB-lite"/>
    </source>
</evidence>
<sequence length="150" mass="16263">MVVDRSGFDIADNLEWQRRHGGCWFNCDTERRSRLVIVSDGVGVLSTAGLCSGLMGQVLEIEGASGKCGAVLVNWFTAVRHGDYLGHLDESTAWVLMVWNGRRLDGSHGFGPWSTDVDGMGLVEGDSTITDPLKEKRSHKAGDQGSLIEA</sequence>
<proteinExistence type="predicted"/>
<protein>
    <submittedName>
        <fullName evidence="2">Uncharacterized protein</fullName>
    </submittedName>
</protein>
<comment type="caution">
    <text evidence="2">The sequence shown here is derived from an EMBL/GenBank/DDBJ whole genome shotgun (WGS) entry which is preliminary data.</text>
</comment>
<evidence type="ECO:0000313" key="3">
    <source>
        <dbReference type="Proteomes" id="UP001457282"/>
    </source>
</evidence>
<organism evidence="2 3">
    <name type="scientific">Rubus argutus</name>
    <name type="common">Southern blackberry</name>
    <dbReference type="NCBI Taxonomy" id="59490"/>
    <lineage>
        <taxon>Eukaryota</taxon>
        <taxon>Viridiplantae</taxon>
        <taxon>Streptophyta</taxon>
        <taxon>Embryophyta</taxon>
        <taxon>Tracheophyta</taxon>
        <taxon>Spermatophyta</taxon>
        <taxon>Magnoliopsida</taxon>
        <taxon>eudicotyledons</taxon>
        <taxon>Gunneridae</taxon>
        <taxon>Pentapetalae</taxon>
        <taxon>rosids</taxon>
        <taxon>fabids</taxon>
        <taxon>Rosales</taxon>
        <taxon>Rosaceae</taxon>
        <taxon>Rosoideae</taxon>
        <taxon>Rosoideae incertae sedis</taxon>
        <taxon>Rubus</taxon>
    </lineage>
</organism>
<keyword evidence="3" id="KW-1185">Reference proteome</keyword>